<reference evidence="2" key="1">
    <citation type="journal article" date="2019" name="Int. J. Syst. Evol. Microbiol.">
        <title>The Global Catalogue of Microorganisms (GCM) 10K type strain sequencing project: providing services to taxonomists for standard genome sequencing and annotation.</title>
        <authorList>
            <consortium name="The Broad Institute Genomics Platform"/>
            <consortium name="The Broad Institute Genome Sequencing Center for Infectious Disease"/>
            <person name="Wu L."/>
            <person name="Ma J."/>
        </authorList>
    </citation>
    <scope>NUCLEOTIDE SEQUENCE [LARGE SCALE GENOMIC DNA]</scope>
    <source>
        <strain evidence="2">JCM 16704</strain>
    </source>
</reference>
<accession>A0ABP7YM23</accession>
<organism evidence="1 2">
    <name type="scientific">Sphingobacterium kyonggiense</name>
    <dbReference type="NCBI Taxonomy" id="714075"/>
    <lineage>
        <taxon>Bacteria</taxon>
        <taxon>Pseudomonadati</taxon>
        <taxon>Bacteroidota</taxon>
        <taxon>Sphingobacteriia</taxon>
        <taxon>Sphingobacteriales</taxon>
        <taxon>Sphingobacteriaceae</taxon>
        <taxon>Sphingobacterium</taxon>
    </lineage>
</organism>
<dbReference type="EMBL" id="BAAAZI010000006">
    <property type="protein sequence ID" value="GAA4137905.1"/>
    <property type="molecule type" value="Genomic_DNA"/>
</dbReference>
<keyword evidence="2" id="KW-1185">Reference proteome</keyword>
<dbReference type="Proteomes" id="UP001500101">
    <property type="component" value="Unassembled WGS sequence"/>
</dbReference>
<protein>
    <submittedName>
        <fullName evidence="1">Uncharacterized protein</fullName>
    </submittedName>
</protein>
<evidence type="ECO:0000313" key="2">
    <source>
        <dbReference type="Proteomes" id="UP001500101"/>
    </source>
</evidence>
<sequence>MINIQNFVHNWLLGGADHEVGLRLFMDYTNPSKPIARIVSKNPKIHLGIIKMALLKKAGLPYDIEIKPNSIQKTSLDEPKRKIRSDWPFLADPECPPELKLLISEKITAYSNCIQFYNKLTDAGSLNDQLVIVGTLVSNFINNHEIYQELNHYKGIGKVLGKHAIFEQFKRIKILRNLPTMDLFKKKKNLEHAIWRNESKIKKEIRNDLLQDRQSKVKELKLQLAEVNRLLE</sequence>
<comment type="caution">
    <text evidence="1">The sequence shown here is derived from an EMBL/GenBank/DDBJ whole genome shotgun (WGS) entry which is preliminary data.</text>
</comment>
<proteinExistence type="predicted"/>
<gene>
    <name evidence="1" type="ORF">GCM10022216_14440</name>
</gene>
<name>A0ABP7YM23_9SPHI</name>
<dbReference type="RefSeq" id="WP_344673950.1">
    <property type="nucleotide sequence ID" value="NZ_BAAAZI010000006.1"/>
</dbReference>
<evidence type="ECO:0000313" key="1">
    <source>
        <dbReference type="EMBL" id="GAA4137905.1"/>
    </source>
</evidence>